<proteinExistence type="predicted"/>
<dbReference type="EMBL" id="AVOT02025733">
    <property type="protein sequence ID" value="MBW0517161.1"/>
    <property type="molecule type" value="Genomic_DNA"/>
</dbReference>
<evidence type="ECO:0000313" key="2">
    <source>
        <dbReference type="Proteomes" id="UP000765509"/>
    </source>
</evidence>
<dbReference type="AlphaFoldDB" id="A0A9Q3EE30"/>
<gene>
    <name evidence="1" type="ORF">O181_056876</name>
</gene>
<comment type="caution">
    <text evidence="1">The sequence shown here is derived from an EMBL/GenBank/DDBJ whole genome shotgun (WGS) entry which is preliminary data.</text>
</comment>
<sequence>MAKSLKRHLLTSEAFQNPNFIYILLTSPQKTFGPSQPSLTKSAIYGVIHHYASYSAAIQWQQFQIVISTFQQVINAHLPEDSSRLKAKCHHCKYQ</sequence>
<dbReference type="Proteomes" id="UP000765509">
    <property type="component" value="Unassembled WGS sequence"/>
</dbReference>
<evidence type="ECO:0000313" key="1">
    <source>
        <dbReference type="EMBL" id="MBW0517161.1"/>
    </source>
</evidence>
<accession>A0A9Q3EE30</accession>
<name>A0A9Q3EE30_9BASI</name>
<reference evidence="1" key="1">
    <citation type="submission" date="2021-03" db="EMBL/GenBank/DDBJ databases">
        <title>Draft genome sequence of rust myrtle Austropuccinia psidii MF-1, a brazilian biotype.</title>
        <authorList>
            <person name="Quecine M.C."/>
            <person name="Pachon D.M.R."/>
            <person name="Bonatelli M.L."/>
            <person name="Correr F.H."/>
            <person name="Franceschini L.M."/>
            <person name="Leite T.F."/>
            <person name="Margarido G.R.A."/>
            <person name="Almeida C.A."/>
            <person name="Ferrarezi J.A."/>
            <person name="Labate C.A."/>
        </authorList>
    </citation>
    <scope>NUCLEOTIDE SEQUENCE</scope>
    <source>
        <strain evidence="1">MF-1</strain>
    </source>
</reference>
<organism evidence="1 2">
    <name type="scientific">Austropuccinia psidii MF-1</name>
    <dbReference type="NCBI Taxonomy" id="1389203"/>
    <lineage>
        <taxon>Eukaryota</taxon>
        <taxon>Fungi</taxon>
        <taxon>Dikarya</taxon>
        <taxon>Basidiomycota</taxon>
        <taxon>Pucciniomycotina</taxon>
        <taxon>Pucciniomycetes</taxon>
        <taxon>Pucciniales</taxon>
        <taxon>Sphaerophragmiaceae</taxon>
        <taxon>Austropuccinia</taxon>
    </lineage>
</organism>
<protein>
    <submittedName>
        <fullName evidence="1">Uncharacterized protein</fullName>
    </submittedName>
</protein>
<keyword evidence="2" id="KW-1185">Reference proteome</keyword>